<dbReference type="SUPFAM" id="SSF52096">
    <property type="entry name" value="ClpP/crotonase"/>
    <property type="match status" value="1"/>
</dbReference>
<comment type="caution">
    <text evidence="5">The sequence shown here is derived from an EMBL/GenBank/DDBJ whole genome shotgun (WGS) entry which is preliminary data.</text>
</comment>
<comment type="catalytic activity">
    <reaction evidence="1">
        <text>3-hydroxy-2-methylpropanoyl-CoA + H2O = 3-hydroxy-2-methylpropanoate + CoA + H(+)</text>
        <dbReference type="Rhea" id="RHEA:20888"/>
        <dbReference type="ChEBI" id="CHEBI:11805"/>
        <dbReference type="ChEBI" id="CHEBI:15377"/>
        <dbReference type="ChEBI" id="CHEBI:15378"/>
        <dbReference type="ChEBI" id="CHEBI:57287"/>
        <dbReference type="ChEBI" id="CHEBI:57340"/>
        <dbReference type="EC" id="3.1.2.4"/>
    </reaction>
</comment>
<organism evidence="5 6">
    <name type="scientific">Nakaseomyces bracarensis</name>
    <dbReference type="NCBI Taxonomy" id="273131"/>
    <lineage>
        <taxon>Eukaryota</taxon>
        <taxon>Fungi</taxon>
        <taxon>Dikarya</taxon>
        <taxon>Ascomycota</taxon>
        <taxon>Saccharomycotina</taxon>
        <taxon>Saccharomycetes</taxon>
        <taxon>Saccharomycetales</taxon>
        <taxon>Saccharomycetaceae</taxon>
        <taxon>Nakaseomyces</taxon>
    </lineage>
</organism>
<evidence type="ECO:0000256" key="2">
    <source>
        <dbReference type="ARBA" id="ARBA00011915"/>
    </source>
</evidence>
<dbReference type="PANTHER" id="PTHR43176">
    <property type="entry name" value="3-HYDROXYISOBUTYRYL-COA HYDROLASE-RELATED"/>
    <property type="match status" value="1"/>
</dbReference>
<feature type="domain" description="Enoyl-CoA hydratase/isomerase" evidence="4">
    <location>
        <begin position="39"/>
        <end position="394"/>
    </location>
</feature>
<proteinExistence type="predicted"/>
<protein>
    <recommendedName>
        <fullName evidence="2">3-hydroxyisobutyryl-CoA hydrolase</fullName>
        <ecNumber evidence="2">3.1.2.4</ecNumber>
    </recommendedName>
</protein>
<dbReference type="InterPro" id="IPR029045">
    <property type="entry name" value="ClpP/crotonase-like_dom_sf"/>
</dbReference>
<evidence type="ECO:0000313" key="6">
    <source>
        <dbReference type="Proteomes" id="UP001623330"/>
    </source>
</evidence>
<evidence type="ECO:0000256" key="1">
    <source>
        <dbReference type="ARBA" id="ARBA00001709"/>
    </source>
</evidence>
<accession>A0ABR4NYJ8</accession>
<name>A0ABR4NYJ8_9SACH</name>
<dbReference type="InterPro" id="IPR045004">
    <property type="entry name" value="ECH_dom"/>
</dbReference>
<dbReference type="Proteomes" id="UP001623330">
    <property type="component" value="Unassembled WGS sequence"/>
</dbReference>
<keyword evidence="3" id="KW-0378">Hydrolase</keyword>
<dbReference type="InterPro" id="IPR032259">
    <property type="entry name" value="HIBYL-CoA-H"/>
</dbReference>
<evidence type="ECO:0000256" key="3">
    <source>
        <dbReference type="ARBA" id="ARBA00022801"/>
    </source>
</evidence>
<dbReference type="Gene3D" id="3.90.226.10">
    <property type="entry name" value="2-enoyl-CoA Hydratase, Chain A, domain 1"/>
    <property type="match status" value="1"/>
</dbReference>
<dbReference type="CDD" id="cd06558">
    <property type="entry name" value="crotonase-like"/>
    <property type="match status" value="1"/>
</dbReference>
<dbReference type="PANTHER" id="PTHR43176:SF3">
    <property type="entry name" value="3-HYDROXYISOBUTYRYL-COA HYDROLASE, MITOCHONDRIAL"/>
    <property type="match status" value="1"/>
</dbReference>
<dbReference type="EC" id="3.1.2.4" evidence="2"/>
<dbReference type="EMBL" id="JBEVYD010000004">
    <property type="protein sequence ID" value="KAL3233782.1"/>
    <property type="molecule type" value="Genomic_DNA"/>
</dbReference>
<dbReference type="Pfam" id="PF16113">
    <property type="entry name" value="ECH_2"/>
    <property type="match status" value="1"/>
</dbReference>
<sequence>MLRASIKAVPRHLPIRTLTTSNIRMSDPSVLFSVQDTARVVSLNRPKKLNALNEEMCKTIFDTLEEYCNSDAANLVLIKSTNHPRSLCAGGDVASVAQYNIEKNYEASINCFKAEYSLNFQLATYQKPVVVFMDGITMGGGVGLSVHTPFRIATENTKWAMPETDIGFFPDVGTTFALPRLITLANKNLQMALYLMLTGEILGGEDAYLLGLASHYIPHSNLEHLQTRIGELHPGLDAKNFSDEFFDSVNLAIEEFTSPLPSNHKFKFSSAQLEVIEKCFNLSNIESIGTLYSNLESFQGTPEMMEFAKATREKLATKSLTSMQAAIRLLQENSRDDIESALKRDLCTAVNFCVNDSGLAEFSAATKHKLLDKKKGPYPWKQTTELSPQQVTSIISPKPSLPVSLIRNNSNVTWSQYPHSLRYQLPRDFDIKEDIEKLSKTGPIKRSDILKYFSDIHPKTKAKLGIPEYLNILLNWKSTTDKAGIKWGN</sequence>
<keyword evidence="6" id="KW-1185">Reference proteome</keyword>
<evidence type="ECO:0000259" key="4">
    <source>
        <dbReference type="Pfam" id="PF16113"/>
    </source>
</evidence>
<gene>
    <name evidence="5" type="ORF">RNJ44_03822</name>
</gene>
<reference evidence="5 6" key="1">
    <citation type="submission" date="2024-05" db="EMBL/GenBank/DDBJ databases">
        <title>Long read based assembly of the Candida bracarensis genome reveals expanded adhesin content.</title>
        <authorList>
            <person name="Marcet-Houben M."/>
            <person name="Ksiezopolska E."/>
            <person name="Gabaldon T."/>
        </authorList>
    </citation>
    <scope>NUCLEOTIDE SEQUENCE [LARGE SCALE GENOMIC DNA]</scope>
    <source>
        <strain evidence="5 6">CBM6</strain>
    </source>
</reference>
<evidence type="ECO:0000313" key="5">
    <source>
        <dbReference type="EMBL" id="KAL3233782.1"/>
    </source>
</evidence>